<evidence type="ECO:0000256" key="1">
    <source>
        <dbReference type="ARBA" id="ARBA00004114"/>
    </source>
</evidence>
<feature type="coiled-coil region" evidence="9">
    <location>
        <begin position="810"/>
        <end position="837"/>
    </location>
</feature>
<dbReference type="GO" id="GO:0005814">
    <property type="term" value="C:centriole"/>
    <property type="evidence" value="ECO:0007669"/>
    <property type="project" value="UniProtKB-SubCell"/>
</dbReference>
<keyword evidence="5" id="KW-0493">Microtubule</keyword>
<comment type="similarity">
    <text evidence="2">Belongs to the CEP162 family.</text>
</comment>
<feature type="coiled-coil region" evidence="9">
    <location>
        <begin position="708"/>
        <end position="749"/>
    </location>
</feature>
<gene>
    <name evidence="11" type="ORF">PECUL_23A037960</name>
</gene>
<feature type="region of interest" description="Disordered" evidence="10">
    <location>
        <begin position="1137"/>
        <end position="1165"/>
    </location>
</feature>
<feature type="region of interest" description="Disordered" evidence="10">
    <location>
        <begin position="324"/>
        <end position="345"/>
    </location>
</feature>
<feature type="region of interest" description="Disordered" evidence="10">
    <location>
        <begin position="20"/>
        <end position="137"/>
    </location>
</feature>
<feature type="compositionally biased region" description="Polar residues" evidence="10">
    <location>
        <begin position="559"/>
        <end position="579"/>
    </location>
</feature>
<feature type="region of interest" description="Disordered" evidence="10">
    <location>
        <begin position="484"/>
        <end position="587"/>
    </location>
</feature>
<evidence type="ECO:0000256" key="4">
    <source>
        <dbReference type="ARBA" id="ARBA00022490"/>
    </source>
</evidence>
<dbReference type="Proteomes" id="UP001295444">
    <property type="component" value="Chromosome 02"/>
</dbReference>
<dbReference type="PANTHER" id="PTHR34031:SF1">
    <property type="entry name" value="CENTROSOMAL PROTEIN OF 162 KDA"/>
    <property type="match status" value="1"/>
</dbReference>
<proteinExistence type="inferred from homology"/>
<feature type="compositionally biased region" description="Basic and acidic residues" evidence="10">
    <location>
        <begin position="524"/>
        <end position="545"/>
    </location>
</feature>
<feature type="coiled-coil region" evidence="9">
    <location>
        <begin position="1190"/>
        <end position="1360"/>
    </location>
</feature>
<evidence type="ECO:0000256" key="8">
    <source>
        <dbReference type="ARBA" id="ARBA00023212"/>
    </source>
</evidence>
<feature type="compositionally biased region" description="Polar residues" evidence="10">
    <location>
        <begin position="68"/>
        <end position="83"/>
    </location>
</feature>
<evidence type="ECO:0000313" key="11">
    <source>
        <dbReference type="EMBL" id="CAH2249287.1"/>
    </source>
</evidence>
<organism evidence="11 12">
    <name type="scientific">Pelobates cultripes</name>
    <name type="common">Western spadefoot toad</name>
    <dbReference type="NCBI Taxonomy" id="61616"/>
    <lineage>
        <taxon>Eukaryota</taxon>
        <taxon>Metazoa</taxon>
        <taxon>Chordata</taxon>
        <taxon>Craniata</taxon>
        <taxon>Vertebrata</taxon>
        <taxon>Euteleostomi</taxon>
        <taxon>Amphibia</taxon>
        <taxon>Batrachia</taxon>
        <taxon>Anura</taxon>
        <taxon>Pelobatoidea</taxon>
        <taxon>Pelobatidae</taxon>
        <taxon>Pelobates</taxon>
    </lineage>
</organism>
<keyword evidence="6" id="KW-0970">Cilium biogenesis/degradation</keyword>
<keyword evidence="7 9" id="KW-0175">Coiled coil</keyword>
<protein>
    <recommendedName>
        <fullName evidence="3">Centrosomal protein of 162 kDa</fullName>
    </recommendedName>
</protein>
<dbReference type="GO" id="GO:0005879">
    <property type="term" value="C:axonemal microtubule"/>
    <property type="evidence" value="ECO:0007669"/>
    <property type="project" value="TreeGrafter"/>
</dbReference>
<dbReference type="EMBL" id="OW240913">
    <property type="protein sequence ID" value="CAH2249287.1"/>
    <property type="molecule type" value="Genomic_DNA"/>
</dbReference>
<feature type="compositionally biased region" description="Basic and acidic residues" evidence="10">
    <location>
        <begin position="332"/>
        <end position="344"/>
    </location>
</feature>
<dbReference type="GO" id="GO:0060271">
    <property type="term" value="P:cilium assembly"/>
    <property type="evidence" value="ECO:0007669"/>
    <property type="project" value="TreeGrafter"/>
</dbReference>
<evidence type="ECO:0000256" key="9">
    <source>
        <dbReference type="SAM" id="Coils"/>
    </source>
</evidence>
<evidence type="ECO:0000256" key="3">
    <source>
        <dbReference type="ARBA" id="ARBA00021406"/>
    </source>
</evidence>
<evidence type="ECO:0000256" key="5">
    <source>
        <dbReference type="ARBA" id="ARBA00022701"/>
    </source>
</evidence>
<evidence type="ECO:0000256" key="2">
    <source>
        <dbReference type="ARBA" id="ARBA00009485"/>
    </source>
</evidence>
<feature type="coiled-coil region" evidence="9">
    <location>
        <begin position="972"/>
        <end position="1003"/>
    </location>
</feature>
<dbReference type="GO" id="GO:0005654">
    <property type="term" value="C:nucleoplasm"/>
    <property type="evidence" value="ECO:0007669"/>
    <property type="project" value="TreeGrafter"/>
</dbReference>
<name>A0AAD1RDM4_PELCU</name>
<feature type="coiled-coil region" evidence="9">
    <location>
        <begin position="1109"/>
        <end position="1136"/>
    </location>
</feature>
<evidence type="ECO:0000256" key="6">
    <source>
        <dbReference type="ARBA" id="ARBA00022794"/>
    </source>
</evidence>
<dbReference type="GO" id="GO:0034451">
    <property type="term" value="C:centriolar satellite"/>
    <property type="evidence" value="ECO:0007669"/>
    <property type="project" value="TreeGrafter"/>
</dbReference>
<feature type="region of interest" description="Disordered" evidence="10">
    <location>
        <begin position="182"/>
        <end position="213"/>
    </location>
</feature>
<comment type="subcellular location">
    <subcellularLocation>
        <location evidence="1">Cytoplasm</location>
        <location evidence="1">Cytoskeleton</location>
        <location evidence="1">Microtubule organizing center</location>
        <location evidence="1">Centrosome</location>
        <location evidence="1">Centriole</location>
    </subcellularLocation>
</comment>
<evidence type="ECO:0000313" key="12">
    <source>
        <dbReference type="Proteomes" id="UP001295444"/>
    </source>
</evidence>
<reference evidence="11" key="1">
    <citation type="submission" date="2022-03" db="EMBL/GenBank/DDBJ databases">
        <authorList>
            <person name="Alioto T."/>
            <person name="Alioto T."/>
            <person name="Gomez Garrido J."/>
        </authorList>
    </citation>
    <scope>NUCLEOTIDE SEQUENCE</scope>
</reference>
<dbReference type="InterPro" id="IPR038774">
    <property type="entry name" value="CEP162-like"/>
</dbReference>
<evidence type="ECO:0000256" key="7">
    <source>
        <dbReference type="ARBA" id="ARBA00023054"/>
    </source>
</evidence>
<dbReference type="PANTHER" id="PTHR34031">
    <property type="entry name" value="CENTROSOMAL PROTEIN OF 162 KDA"/>
    <property type="match status" value="1"/>
</dbReference>
<keyword evidence="4" id="KW-0963">Cytoplasm</keyword>
<feature type="compositionally biased region" description="Basic and acidic residues" evidence="10">
    <location>
        <begin position="104"/>
        <end position="114"/>
    </location>
</feature>
<keyword evidence="8" id="KW-0206">Cytoskeleton</keyword>
<keyword evidence="12" id="KW-1185">Reference proteome</keyword>
<feature type="coiled-coil region" evidence="9">
    <location>
        <begin position="1051"/>
        <end position="1085"/>
    </location>
</feature>
<sequence length="1424" mass="163864">MAHRLSKEELDEQFEQFLKESLSDDSFDSSKKSTILESIGKPKTQKPQKKNPSPWWLTGDDSDEGDGTLTNRSFLKSQRTSQPIEEEEEDDEKHAEMKPSTQDRVCESMDRDSLDVEDSVVASGPNPGLQGFGLDTLEEQEEKERFFAKLEKGASSTIDYSKLNKELDSIDSAQFTALICKNENPPQGQEQNKSESKDLSGNYSEDFEEDAESISHSIKYNEQGNKYSNEKTNLNNQVEENPGMLAKVLLLDSLDSTMDTQKLLQQTDPNCFTPQGTNDALGTGVSNAYSNSDMEALHQAYRHLEQSVEESNENNSFVALEQASSSLGDTSHANEKNLEKKSTVESDMPTLDELMQPIRVDYAGEHYPGVTPVSLPMPEDNKMVKDMDSIATEKFTHAENQEEQSSDYLHQWKSESRNSFSTSEIELHYDSKKDLIAPEAHGHERFSKGSDYPDLHAYQEERNSHASGYPHKMMHNYVLDMPHKKQFSKDKPPTSVLKKPQTPHYANVKSSGYGKASTPLKQSRKLDLKDSHTATKEKSPSDGKQKGILSATRTIRFAETTSGASKTMKTDTSAQQQTERIPKRNFGEVDITTEYNDHNFHRSTNGSLSRNEALSQSLNANDEALGMCANFLNVKQLETEKLVADISKKEEELQQKTDQERGKYQKECSLLKQENYMLRAKLHAEEEKRKKKVHLIGEPGAPVTEEKLRCVQQEIEEQETILQGYQQENEKLYQQVKELQIRNKQNEEQMFQENLSLRTELATLREQINTNVMKKQYAHIGDDSKNSSNTELMNELRVLQKRECSLLDEITQQKQDKQALEFDLAQIRKERDLVKAQLAQTSGDKAYEMKIAEATYKEEISRLNKRLQWFAENQEMLDKDAGRLRDAYEQIETLTIQVEKLRHEAGNQFVQQQNRLKDRTADAKRIQDLERQVKEMEAIIKRRHPNSIPALIYAAATAPLVDNENSTKSKTVAFMERRIQKLEADLESKDEDAKKSLRTMEQQFQKIKIQYENRINELEGLLTERLINEPQKQFDNATKLKALEQELFICKEAHQMAVMNYRKEIDNLKEENAFLERKAKIYVGNSASINNQLEEFSDKARMTILHQELNDKCMEIQELTKTVERLQRERMIMLSEKNTSDKIQSKKKYNSKPETDIAPSSKGRFTEINSFPGTLDEKLYQPGTFADIHISDIQQENDRLKAEVKRMTLEVNEQKTNFESSLSHAEHTILRLKKETAERTAALKQSHEREIEKLICQHALEHSKSRTAEQSNTIATQEVLIKHLQKQVNTLQKETEVLSLYRIKEEALQKEMAKLIEDLRESKECHSPQLKQFLSLESKLKHMEIRYSQREEELQQIIKQTHHAASEEQAKEVEKWKKLSNQKNIELEKFRMELDAILDVLRVLQRQGVVIPTSTSDRTKAEVC</sequence>
<evidence type="ECO:0000256" key="10">
    <source>
        <dbReference type="SAM" id="MobiDB-lite"/>
    </source>
</evidence>
<feature type="coiled-coil region" evidence="9">
    <location>
        <begin position="884"/>
        <end position="939"/>
    </location>
</feature>
<accession>A0AAD1RDM4</accession>